<evidence type="ECO:0000313" key="3">
    <source>
        <dbReference type="Proteomes" id="UP000659654"/>
    </source>
</evidence>
<dbReference type="OrthoDB" id="10424602at2759"/>
<feature type="transmembrane region" description="Helical" evidence="1">
    <location>
        <begin position="21"/>
        <end position="52"/>
    </location>
</feature>
<dbReference type="AlphaFoldDB" id="A0A7I8WNF3"/>
<dbReference type="EMBL" id="CAJFDI010000002">
    <property type="protein sequence ID" value="CAD5213832.1"/>
    <property type="molecule type" value="Genomic_DNA"/>
</dbReference>
<organism evidence="2 3">
    <name type="scientific">Bursaphelenchus xylophilus</name>
    <name type="common">Pinewood nematode worm</name>
    <name type="synonym">Aphelenchoides xylophilus</name>
    <dbReference type="NCBI Taxonomy" id="6326"/>
    <lineage>
        <taxon>Eukaryota</taxon>
        <taxon>Metazoa</taxon>
        <taxon>Ecdysozoa</taxon>
        <taxon>Nematoda</taxon>
        <taxon>Chromadorea</taxon>
        <taxon>Rhabditida</taxon>
        <taxon>Tylenchina</taxon>
        <taxon>Tylenchomorpha</taxon>
        <taxon>Aphelenchoidea</taxon>
        <taxon>Aphelenchoididae</taxon>
        <taxon>Bursaphelenchus</taxon>
    </lineage>
</organism>
<keyword evidence="1" id="KW-1133">Transmembrane helix</keyword>
<keyword evidence="1" id="KW-0812">Transmembrane</keyword>
<dbReference type="EMBL" id="CAJFCV020000002">
    <property type="protein sequence ID" value="CAG9093459.1"/>
    <property type="molecule type" value="Genomic_DNA"/>
</dbReference>
<evidence type="ECO:0000313" key="2">
    <source>
        <dbReference type="EMBL" id="CAD5213832.1"/>
    </source>
</evidence>
<protein>
    <submittedName>
        <fullName evidence="2">(pine wood nematode) hypothetical protein</fullName>
    </submittedName>
</protein>
<gene>
    <name evidence="2" type="ORF">BXYJ_LOCUS3227</name>
</gene>
<keyword evidence="3" id="KW-1185">Reference proteome</keyword>
<accession>A0A7I8WNF3</accession>
<comment type="caution">
    <text evidence="2">The sequence shown here is derived from an EMBL/GenBank/DDBJ whole genome shotgun (WGS) entry which is preliminary data.</text>
</comment>
<keyword evidence="1" id="KW-0472">Membrane</keyword>
<proteinExistence type="predicted"/>
<evidence type="ECO:0000256" key="1">
    <source>
        <dbReference type="SAM" id="Phobius"/>
    </source>
</evidence>
<name>A0A7I8WNF3_BURXY</name>
<sequence length="141" mass="16099">MVVMSISDLRKYKRKGEDVKIFISLFISCFWEIQAMSLKTTFLLLAITITVITALPTRQKRQWGIPPSTLFAEQQARASLANSQFLTNQAIADSNYLTMQAQQRQRQDLMNSQMLTNQAIMNSNMAVQRAQWSAAAPYMWG</sequence>
<dbReference type="Proteomes" id="UP000582659">
    <property type="component" value="Unassembled WGS sequence"/>
</dbReference>
<dbReference type="Proteomes" id="UP000659654">
    <property type="component" value="Unassembled WGS sequence"/>
</dbReference>
<reference evidence="2" key="1">
    <citation type="submission" date="2020-09" db="EMBL/GenBank/DDBJ databases">
        <authorList>
            <person name="Kikuchi T."/>
        </authorList>
    </citation>
    <scope>NUCLEOTIDE SEQUENCE</scope>
    <source>
        <strain evidence="2">Ka4C1</strain>
    </source>
</reference>